<organism evidence="2 3">
    <name type="scientific">Virgisporangium ochraceum</name>
    <dbReference type="NCBI Taxonomy" id="65505"/>
    <lineage>
        <taxon>Bacteria</taxon>
        <taxon>Bacillati</taxon>
        <taxon>Actinomycetota</taxon>
        <taxon>Actinomycetes</taxon>
        <taxon>Micromonosporales</taxon>
        <taxon>Micromonosporaceae</taxon>
        <taxon>Virgisporangium</taxon>
    </lineage>
</organism>
<dbReference type="Gene3D" id="3.40.50.620">
    <property type="entry name" value="HUPs"/>
    <property type="match status" value="2"/>
</dbReference>
<sequence length="262" mass="27055">MSAQPNGPVVVGVDGSPGSLAAVDLAAEEALGRVTPLVVVHTGGDLAEADRFAAEARCEHPGLSVSATAVADPQADVILAMGGSASLVVVASDARFAGRVADLSPAPVVVRHPRDAGAGEAPDDMPRPVVVGVVDLVGSQPVVGFAFEEASLRGAPLLAVHVWSRPADTRSDRPAYDYPRARDNAERMLADAVEEWSLKFPEVQVCWTTKHSLEVASALRAAAHPAQLLVVGRMPHAGATRPVPGELVRYGVCPVAVVPQGS</sequence>
<evidence type="ECO:0000313" key="3">
    <source>
        <dbReference type="Proteomes" id="UP000635606"/>
    </source>
</evidence>
<dbReference type="EMBL" id="BOPH01000088">
    <property type="protein sequence ID" value="GIJ71667.1"/>
    <property type="molecule type" value="Genomic_DNA"/>
</dbReference>
<dbReference type="InterPro" id="IPR014729">
    <property type="entry name" value="Rossmann-like_a/b/a_fold"/>
</dbReference>
<dbReference type="AlphaFoldDB" id="A0A8J4EGZ6"/>
<dbReference type="InterPro" id="IPR006016">
    <property type="entry name" value="UspA"/>
</dbReference>
<dbReference type="Proteomes" id="UP000635606">
    <property type="component" value="Unassembled WGS sequence"/>
</dbReference>
<gene>
    <name evidence="2" type="ORF">Voc01_065840</name>
</gene>
<evidence type="ECO:0000313" key="2">
    <source>
        <dbReference type="EMBL" id="GIJ71667.1"/>
    </source>
</evidence>
<evidence type="ECO:0000259" key="1">
    <source>
        <dbReference type="Pfam" id="PF00582"/>
    </source>
</evidence>
<protein>
    <submittedName>
        <fullName evidence="2">Stress-inducible protein</fullName>
    </submittedName>
</protein>
<dbReference type="SUPFAM" id="SSF52402">
    <property type="entry name" value="Adenine nucleotide alpha hydrolases-like"/>
    <property type="match status" value="2"/>
</dbReference>
<dbReference type="RefSeq" id="WP_203931511.1">
    <property type="nucleotide sequence ID" value="NZ_BOPH01000088.1"/>
</dbReference>
<name>A0A8J4EGZ6_9ACTN</name>
<reference evidence="2" key="1">
    <citation type="submission" date="2021-01" db="EMBL/GenBank/DDBJ databases">
        <title>Whole genome shotgun sequence of Virgisporangium ochraceum NBRC 16418.</title>
        <authorList>
            <person name="Komaki H."/>
            <person name="Tamura T."/>
        </authorList>
    </citation>
    <scope>NUCLEOTIDE SEQUENCE</scope>
    <source>
        <strain evidence="2">NBRC 16418</strain>
    </source>
</reference>
<keyword evidence="3" id="KW-1185">Reference proteome</keyword>
<proteinExistence type="predicted"/>
<comment type="caution">
    <text evidence="2">The sequence shown here is derived from an EMBL/GenBank/DDBJ whole genome shotgun (WGS) entry which is preliminary data.</text>
</comment>
<accession>A0A8J4EGZ6</accession>
<dbReference type="Pfam" id="PF00582">
    <property type="entry name" value="Usp"/>
    <property type="match status" value="1"/>
</dbReference>
<feature type="domain" description="UspA" evidence="1">
    <location>
        <begin position="125"/>
        <end position="259"/>
    </location>
</feature>